<accession>A0A3A3GF13</accession>
<proteinExistence type="predicted"/>
<dbReference type="PROSITE" id="PS50088">
    <property type="entry name" value="ANK_REPEAT"/>
    <property type="match status" value="3"/>
</dbReference>
<dbReference type="RefSeq" id="WP_119794713.1">
    <property type="nucleotide sequence ID" value="NZ_QYZD01000015.1"/>
</dbReference>
<dbReference type="OrthoDB" id="9812708at2"/>
<dbReference type="SMART" id="SM00248">
    <property type="entry name" value="ANK"/>
    <property type="match status" value="5"/>
</dbReference>
<dbReference type="InterPro" id="IPR036770">
    <property type="entry name" value="Ankyrin_rpt-contain_sf"/>
</dbReference>
<dbReference type="EMBL" id="QYZD01000015">
    <property type="protein sequence ID" value="RJG22620.1"/>
    <property type="molecule type" value="Genomic_DNA"/>
</dbReference>
<evidence type="ECO:0000256" key="5">
    <source>
        <dbReference type="SAM" id="SignalP"/>
    </source>
</evidence>
<dbReference type="PROSITE" id="PS50297">
    <property type="entry name" value="ANK_REP_REGION"/>
    <property type="match status" value="3"/>
</dbReference>
<feature type="compositionally biased region" description="Basic and acidic residues" evidence="4">
    <location>
        <begin position="34"/>
        <end position="46"/>
    </location>
</feature>
<feature type="chain" id="PRO_5017346093" evidence="5">
    <location>
        <begin position="21"/>
        <end position="246"/>
    </location>
</feature>
<keyword evidence="5" id="KW-0732">Signal</keyword>
<reference evidence="6 7" key="1">
    <citation type="submission" date="2018-09" db="EMBL/GenBank/DDBJ databases">
        <title>Paenibacillus SK2017-BO5.</title>
        <authorList>
            <person name="Piskunova J.V."/>
            <person name="Dubiley S.A."/>
            <person name="Severinov K.V."/>
        </authorList>
    </citation>
    <scope>NUCLEOTIDE SEQUENCE [LARGE SCALE GENOMIC DNA]</scope>
    <source>
        <strain evidence="6 7">BO5</strain>
    </source>
</reference>
<dbReference type="Proteomes" id="UP000266177">
    <property type="component" value="Unassembled WGS sequence"/>
</dbReference>
<dbReference type="PANTHER" id="PTHR24166:SF48">
    <property type="entry name" value="PROTEIN VAPYRIN"/>
    <property type="match status" value="1"/>
</dbReference>
<feature type="repeat" description="ANK" evidence="3">
    <location>
        <begin position="178"/>
        <end position="215"/>
    </location>
</feature>
<name>A0A3A3GF13_PANTH</name>
<dbReference type="Pfam" id="PF12796">
    <property type="entry name" value="Ank_2"/>
    <property type="match status" value="1"/>
</dbReference>
<keyword evidence="1" id="KW-0677">Repeat</keyword>
<sequence>MMLRAVLLCLSLVLASGCGAAEDRSAGGHMQAEPGKDSGSRESKARDAALLDAAKKGKEEDVRRYIKEGAGVNAQDGSWRTPAMLATIGGNTEIVRILIEAGADVNIQADNLDNPYLYAGAEGLLDILKLAIEAGADTKRTNRFGGTALIPAAEHAHLDVIEYLLTSSDVDVNHVNNLGWTALMEAVVLGSGREPHQQAVELLIRHGADVNIPDRDGVTALSHAQSRGFTEIARLLEQAGAKADEP</sequence>
<dbReference type="AlphaFoldDB" id="A0A3A3GF13"/>
<dbReference type="PRINTS" id="PR01415">
    <property type="entry name" value="ANKYRIN"/>
</dbReference>
<feature type="signal peptide" evidence="5">
    <location>
        <begin position="1"/>
        <end position="20"/>
    </location>
</feature>
<dbReference type="PROSITE" id="PS51257">
    <property type="entry name" value="PROKAR_LIPOPROTEIN"/>
    <property type="match status" value="1"/>
</dbReference>
<dbReference type="Pfam" id="PF13637">
    <property type="entry name" value="Ank_4"/>
    <property type="match status" value="1"/>
</dbReference>
<evidence type="ECO:0000256" key="1">
    <source>
        <dbReference type="ARBA" id="ARBA00022737"/>
    </source>
</evidence>
<comment type="caution">
    <text evidence="6">The sequence shown here is derived from an EMBL/GenBank/DDBJ whole genome shotgun (WGS) entry which is preliminary data.</text>
</comment>
<gene>
    <name evidence="6" type="ORF">DQX05_16890</name>
</gene>
<feature type="repeat" description="ANK" evidence="3">
    <location>
        <begin position="78"/>
        <end position="110"/>
    </location>
</feature>
<dbReference type="SUPFAM" id="SSF48403">
    <property type="entry name" value="Ankyrin repeat"/>
    <property type="match status" value="1"/>
</dbReference>
<evidence type="ECO:0000313" key="6">
    <source>
        <dbReference type="EMBL" id="RJG22620.1"/>
    </source>
</evidence>
<feature type="repeat" description="ANK" evidence="3">
    <location>
        <begin position="216"/>
        <end position="246"/>
    </location>
</feature>
<evidence type="ECO:0000313" key="7">
    <source>
        <dbReference type="Proteomes" id="UP000266177"/>
    </source>
</evidence>
<feature type="region of interest" description="Disordered" evidence="4">
    <location>
        <begin position="23"/>
        <end position="46"/>
    </location>
</feature>
<protein>
    <submittedName>
        <fullName evidence="6">Ankyrin repeat domain-containing protein</fullName>
    </submittedName>
</protein>
<organism evidence="6 7">
    <name type="scientific">Paenibacillus thiaminolyticus</name>
    <name type="common">Bacillus thiaminolyticus</name>
    <dbReference type="NCBI Taxonomy" id="49283"/>
    <lineage>
        <taxon>Bacteria</taxon>
        <taxon>Bacillati</taxon>
        <taxon>Bacillota</taxon>
        <taxon>Bacilli</taxon>
        <taxon>Bacillales</taxon>
        <taxon>Paenibacillaceae</taxon>
        <taxon>Paenibacillus</taxon>
    </lineage>
</organism>
<evidence type="ECO:0000256" key="2">
    <source>
        <dbReference type="ARBA" id="ARBA00023043"/>
    </source>
</evidence>
<dbReference type="Gene3D" id="1.25.40.20">
    <property type="entry name" value="Ankyrin repeat-containing domain"/>
    <property type="match status" value="3"/>
</dbReference>
<evidence type="ECO:0000256" key="4">
    <source>
        <dbReference type="SAM" id="MobiDB-lite"/>
    </source>
</evidence>
<dbReference type="InterPro" id="IPR050889">
    <property type="entry name" value="Dendritic_Spine_Reg/Scaffold"/>
</dbReference>
<dbReference type="InterPro" id="IPR002110">
    <property type="entry name" value="Ankyrin_rpt"/>
</dbReference>
<keyword evidence="2 3" id="KW-0040">ANK repeat</keyword>
<evidence type="ECO:0000256" key="3">
    <source>
        <dbReference type="PROSITE-ProRule" id="PRU00023"/>
    </source>
</evidence>
<dbReference type="PANTHER" id="PTHR24166">
    <property type="entry name" value="ROLLING PEBBLES, ISOFORM B"/>
    <property type="match status" value="1"/>
</dbReference>